<organism evidence="2 3">
    <name type="scientific">Tothia fuscella</name>
    <dbReference type="NCBI Taxonomy" id="1048955"/>
    <lineage>
        <taxon>Eukaryota</taxon>
        <taxon>Fungi</taxon>
        <taxon>Dikarya</taxon>
        <taxon>Ascomycota</taxon>
        <taxon>Pezizomycotina</taxon>
        <taxon>Dothideomycetes</taxon>
        <taxon>Pleosporomycetidae</taxon>
        <taxon>Venturiales</taxon>
        <taxon>Cylindrosympodiaceae</taxon>
        <taxon>Tothia</taxon>
    </lineage>
</organism>
<accession>A0A9P4NKG6</accession>
<feature type="compositionally biased region" description="Polar residues" evidence="1">
    <location>
        <begin position="8"/>
        <end position="27"/>
    </location>
</feature>
<keyword evidence="3" id="KW-1185">Reference proteome</keyword>
<evidence type="ECO:0000313" key="2">
    <source>
        <dbReference type="EMBL" id="KAF2424468.1"/>
    </source>
</evidence>
<feature type="compositionally biased region" description="Polar residues" evidence="1">
    <location>
        <begin position="95"/>
        <end position="112"/>
    </location>
</feature>
<dbReference type="AlphaFoldDB" id="A0A9P4NKG6"/>
<evidence type="ECO:0000256" key="1">
    <source>
        <dbReference type="SAM" id="MobiDB-lite"/>
    </source>
</evidence>
<feature type="compositionally biased region" description="Basic and acidic residues" evidence="1">
    <location>
        <begin position="171"/>
        <end position="180"/>
    </location>
</feature>
<proteinExistence type="predicted"/>
<comment type="caution">
    <text evidence="2">The sequence shown here is derived from an EMBL/GenBank/DDBJ whole genome shotgun (WGS) entry which is preliminary data.</text>
</comment>
<feature type="region of interest" description="Disordered" evidence="1">
    <location>
        <begin position="1"/>
        <end position="195"/>
    </location>
</feature>
<gene>
    <name evidence="2" type="ORF">EJ08DRAFT_412612</name>
</gene>
<reference evidence="2" key="1">
    <citation type="journal article" date="2020" name="Stud. Mycol.">
        <title>101 Dothideomycetes genomes: a test case for predicting lifestyles and emergence of pathogens.</title>
        <authorList>
            <person name="Haridas S."/>
            <person name="Albert R."/>
            <person name="Binder M."/>
            <person name="Bloem J."/>
            <person name="Labutti K."/>
            <person name="Salamov A."/>
            <person name="Andreopoulos B."/>
            <person name="Baker S."/>
            <person name="Barry K."/>
            <person name="Bills G."/>
            <person name="Bluhm B."/>
            <person name="Cannon C."/>
            <person name="Castanera R."/>
            <person name="Culley D."/>
            <person name="Daum C."/>
            <person name="Ezra D."/>
            <person name="Gonzalez J."/>
            <person name="Henrissat B."/>
            <person name="Kuo A."/>
            <person name="Liang C."/>
            <person name="Lipzen A."/>
            <person name="Lutzoni F."/>
            <person name="Magnuson J."/>
            <person name="Mondo S."/>
            <person name="Nolan M."/>
            <person name="Ohm R."/>
            <person name="Pangilinan J."/>
            <person name="Park H.-J."/>
            <person name="Ramirez L."/>
            <person name="Alfaro M."/>
            <person name="Sun H."/>
            <person name="Tritt A."/>
            <person name="Yoshinaga Y."/>
            <person name="Zwiers L.-H."/>
            <person name="Turgeon B."/>
            <person name="Goodwin S."/>
            <person name="Spatafora J."/>
            <person name="Crous P."/>
            <person name="Grigoriev I."/>
        </authorList>
    </citation>
    <scope>NUCLEOTIDE SEQUENCE</scope>
    <source>
        <strain evidence="2">CBS 130266</strain>
    </source>
</reference>
<feature type="compositionally biased region" description="Polar residues" evidence="1">
    <location>
        <begin position="44"/>
        <end position="73"/>
    </location>
</feature>
<feature type="compositionally biased region" description="Basic residues" evidence="1">
    <location>
        <begin position="156"/>
        <end position="170"/>
    </location>
</feature>
<evidence type="ECO:0000313" key="3">
    <source>
        <dbReference type="Proteomes" id="UP000800235"/>
    </source>
</evidence>
<dbReference type="Proteomes" id="UP000800235">
    <property type="component" value="Unassembled WGS sequence"/>
</dbReference>
<protein>
    <submittedName>
        <fullName evidence="2">Uncharacterized protein</fullName>
    </submittedName>
</protein>
<sequence>MVYDPSRYQPNQPSHLSLYSNNPSQSHPVHPAYTPSVPRDVPRQDSSAQSGITSQHPGPTPHQSHGHTQQMQYGMTPPMQYGTTPPRHYSVGQIYGTSPSQQSQMYGTTPPHQQYLAPYQPQPSFASQSQAGYPQQGAYSSQQHGRPRGGSVSSQHSHKFHRSSHRHPKHLHYDEKEPRRPSRVKSPPRPSFGDTMVLVWRSLIGAFDRRKE</sequence>
<dbReference type="EMBL" id="MU007074">
    <property type="protein sequence ID" value="KAF2424468.1"/>
    <property type="molecule type" value="Genomic_DNA"/>
</dbReference>
<feature type="compositionally biased region" description="Low complexity" evidence="1">
    <location>
        <begin position="117"/>
        <end position="131"/>
    </location>
</feature>
<name>A0A9P4NKG6_9PEZI</name>